<dbReference type="InterPro" id="IPR009003">
    <property type="entry name" value="Peptidase_S1_PA"/>
</dbReference>
<gene>
    <name evidence="8" type="ORF">JZ751_016604</name>
</gene>
<dbReference type="InterPro" id="IPR001254">
    <property type="entry name" value="Trypsin_dom"/>
</dbReference>
<keyword evidence="2 6" id="KW-0378">Hydrolase</keyword>
<evidence type="ECO:0000256" key="6">
    <source>
        <dbReference type="RuleBase" id="RU363034"/>
    </source>
</evidence>
<dbReference type="PROSITE" id="PS00134">
    <property type="entry name" value="TRYPSIN_HIS"/>
    <property type="match status" value="1"/>
</dbReference>
<keyword evidence="9" id="KW-1185">Reference proteome</keyword>
<dbReference type="FunFam" id="2.40.10.10:FF:000002">
    <property type="entry name" value="Transmembrane protease serine"/>
    <property type="match status" value="1"/>
</dbReference>
<dbReference type="AlphaFoldDB" id="A0A8T2MJD1"/>
<evidence type="ECO:0000259" key="7">
    <source>
        <dbReference type="PROSITE" id="PS50240"/>
    </source>
</evidence>
<dbReference type="GO" id="GO:0006508">
    <property type="term" value="P:proteolysis"/>
    <property type="evidence" value="ECO:0007669"/>
    <property type="project" value="UniProtKB-KW"/>
</dbReference>
<evidence type="ECO:0000313" key="8">
    <source>
        <dbReference type="EMBL" id="KAG9328085.1"/>
    </source>
</evidence>
<keyword evidence="3 6" id="KW-0720">Serine protease</keyword>
<dbReference type="PROSITE" id="PS00135">
    <property type="entry name" value="TRYPSIN_SER"/>
    <property type="match status" value="1"/>
</dbReference>
<dbReference type="SMART" id="SM00020">
    <property type="entry name" value="Tryp_SPc"/>
    <property type="match status" value="1"/>
</dbReference>
<dbReference type="Proteomes" id="UP000824540">
    <property type="component" value="Unassembled WGS sequence"/>
</dbReference>
<protein>
    <recommendedName>
        <fullName evidence="7">Peptidase S1 domain-containing protein</fullName>
    </recommendedName>
</protein>
<evidence type="ECO:0000313" key="9">
    <source>
        <dbReference type="Proteomes" id="UP000824540"/>
    </source>
</evidence>
<keyword evidence="4" id="KW-1015">Disulfide bond</keyword>
<dbReference type="PANTHER" id="PTHR24252:SF12">
    <property type="entry name" value="TRANSMEMBRANE SERINE PROTEASE 7"/>
    <property type="match status" value="1"/>
</dbReference>
<dbReference type="InterPro" id="IPR001314">
    <property type="entry name" value="Peptidase_S1A"/>
</dbReference>
<comment type="similarity">
    <text evidence="5">Belongs to the peptidase S1 family. CLIP subfamily.</text>
</comment>
<name>A0A8T2MJD1_9TELE</name>
<dbReference type="CDD" id="cd00190">
    <property type="entry name" value="Tryp_SPc"/>
    <property type="match status" value="1"/>
</dbReference>
<dbReference type="InterPro" id="IPR043504">
    <property type="entry name" value="Peptidase_S1_PA_chymotrypsin"/>
</dbReference>
<dbReference type="EMBL" id="JAFBMS010002757">
    <property type="protein sequence ID" value="KAG9328085.1"/>
    <property type="molecule type" value="Genomic_DNA"/>
</dbReference>
<proteinExistence type="inferred from homology"/>
<dbReference type="SUPFAM" id="SSF50494">
    <property type="entry name" value="Trypsin-like serine proteases"/>
    <property type="match status" value="1"/>
</dbReference>
<comment type="caution">
    <text evidence="8">The sequence shown here is derived from an EMBL/GenBank/DDBJ whole genome shotgun (WGS) entry which is preliminary data.</text>
</comment>
<sequence>MIHLQGWKPPAQDPAVCLSCLRPKPADSTHTALHAWGNGAAGAFHLCTTPEGSFSNKQSGAVSHTAGSPLITLPTCGMPSLGGRPPERVVGGASSVEGEWPWQVSLQFGGHLYCGASIISNEWLLSAAHCFSRERLSDPRQWSAHLGMVTQGAARHVAEVRRIVVHEYYNALTFDYDIALLQLKKPWPPSLSAHIQPICLPPPSQALTQAYTCWKAEVGVVSQRECKRRYGPVSPRMLCAGVPSGERDACRGDSGGPLSCRVRGEKRWFLTGIVSWGAGCGRPNLPGVYTRPWLNLALLLGCPSETHP</sequence>
<dbReference type="PANTHER" id="PTHR24252">
    <property type="entry name" value="ACROSIN-RELATED"/>
    <property type="match status" value="1"/>
</dbReference>
<reference evidence="8" key="1">
    <citation type="thesis" date="2021" institute="BYU ScholarsArchive" country="Provo, UT, USA">
        <title>Applications of and Algorithms for Genome Assembly and Genomic Analyses with an Emphasis on Marine Teleosts.</title>
        <authorList>
            <person name="Pickett B.D."/>
        </authorList>
    </citation>
    <scope>NUCLEOTIDE SEQUENCE</scope>
    <source>
        <strain evidence="8">HI-2016</strain>
    </source>
</reference>
<accession>A0A8T2MJD1</accession>
<keyword evidence="1 6" id="KW-0645">Protease</keyword>
<dbReference type="OrthoDB" id="414661at2759"/>
<evidence type="ECO:0000256" key="1">
    <source>
        <dbReference type="ARBA" id="ARBA00022670"/>
    </source>
</evidence>
<dbReference type="Gene3D" id="2.40.10.10">
    <property type="entry name" value="Trypsin-like serine proteases"/>
    <property type="match status" value="3"/>
</dbReference>
<dbReference type="InterPro" id="IPR018114">
    <property type="entry name" value="TRYPSIN_HIS"/>
</dbReference>
<evidence type="ECO:0000256" key="4">
    <source>
        <dbReference type="ARBA" id="ARBA00023157"/>
    </source>
</evidence>
<evidence type="ECO:0000256" key="5">
    <source>
        <dbReference type="ARBA" id="ARBA00024195"/>
    </source>
</evidence>
<organism evidence="8 9">
    <name type="scientific">Albula glossodonta</name>
    <name type="common">roundjaw bonefish</name>
    <dbReference type="NCBI Taxonomy" id="121402"/>
    <lineage>
        <taxon>Eukaryota</taxon>
        <taxon>Metazoa</taxon>
        <taxon>Chordata</taxon>
        <taxon>Craniata</taxon>
        <taxon>Vertebrata</taxon>
        <taxon>Euteleostomi</taxon>
        <taxon>Actinopterygii</taxon>
        <taxon>Neopterygii</taxon>
        <taxon>Teleostei</taxon>
        <taxon>Albuliformes</taxon>
        <taxon>Albulidae</taxon>
        <taxon>Albula</taxon>
    </lineage>
</organism>
<dbReference type="InterPro" id="IPR033116">
    <property type="entry name" value="TRYPSIN_SER"/>
</dbReference>
<evidence type="ECO:0000256" key="3">
    <source>
        <dbReference type="ARBA" id="ARBA00022825"/>
    </source>
</evidence>
<dbReference type="GO" id="GO:0004252">
    <property type="term" value="F:serine-type endopeptidase activity"/>
    <property type="evidence" value="ECO:0007669"/>
    <property type="project" value="InterPro"/>
</dbReference>
<dbReference type="PRINTS" id="PR00722">
    <property type="entry name" value="CHYMOTRYPSIN"/>
</dbReference>
<dbReference type="PROSITE" id="PS50240">
    <property type="entry name" value="TRYPSIN_DOM"/>
    <property type="match status" value="1"/>
</dbReference>
<dbReference type="FunFam" id="2.40.10.10:FF:000068">
    <property type="entry name" value="transmembrane protease serine 2"/>
    <property type="match status" value="1"/>
</dbReference>
<feature type="domain" description="Peptidase S1" evidence="7">
    <location>
        <begin position="89"/>
        <end position="291"/>
    </location>
</feature>
<dbReference type="Pfam" id="PF00089">
    <property type="entry name" value="Trypsin"/>
    <property type="match status" value="1"/>
</dbReference>
<evidence type="ECO:0000256" key="2">
    <source>
        <dbReference type="ARBA" id="ARBA00022801"/>
    </source>
</evidence>